<sequence length="154" mass="17460">MGNIQYFPAAKNCGAECEAVLRTLPEWFGCEDSLAEYVSEIDNMDTYTARECGRTVGFFTISEHFETSAELHVLGIEREYHRHGIGSHLLKNVEDALRSKGVKFLQVKTLSPKAGNADYALTMKFYLKHGFMALEDFDDLWGEDTPCRQLIKVL</sequence>
<dbReference type="GO" id="GO:0016747">
    <property type="term" value="F:acyltransferase activity, transferring groups other than amino-acyl groups"/>
    <property type="evidence" value="ECO:0007669"/>
    <property type="project" value="InterPro"/>
</dbReference>
<dbReference type="Gene3D" id="3.40.630.30">
    <property type="match status" value="1"/>
</dbReference>
<dbReference type="CDD" id="cd04301">
    <property type="entry name" value="NAT_SF"/>
    <property type="match status" value="1"/>
</dbReference>
<keyword evidence="3" id="KW-1185">Reference proteome</keyword>
<dbReference type="SUPFAM" id="SSF55729">
    <property type="entry name" value="Acyl-CoA N-acyltransferases (Nat)"/>
    <property type="match status" value="1"/>
</dbReference>
<gene>
    <name evidence="2" type="ORF">CS022_10915</name>
</gene>
<dbReference type="Proteomes" id="UP000290287">
    <property type="component" value="Unassembled WGS sequence"/>
</dbReference>
<dbReference type="InterPro" id="IPR016181">
    <property type="entry name" value="Acyl_CoA_acyltransferase"/>
</dbReference>
<dbReference type="Pfam" id="PF00583">
    <property type="entry name" value="Acetyltransf_1"/>
    <property type="match status" value="1"/>
</dbReference>
<dbReference type="OrthoDB" id="5916960at2"/>
<proteinExistence type="predicted"/>
<dbReference type="AlphaFoldDB" id="A0A4Q0YQE0"/>
<organism evidence="2 3">
    <name type="scientific">Veronia nyctiphanis</name>
    <dbReference type="NCBI Taxonomy" id="1278244"/>
    <lineage>
        <taxon>Bacteria</taxon>
        <taxon>Pseudomonadati</taxon>
        <taxon>Pseudomonadota</taxon>
        <taxon>Gammaproteobacteria</taxon>
        <taxon>Vibrionales</taxon>
        <taxon>Vibrionaceae</taxon>
        <taxon>Veronia</taxon>
    </lineage>
</organism>
<comment type="caution">
    <text evidence="2">The sequence shown here is derived from an EMBL/GenBank/DDBJ whole genome shotgun (WGS) entry which is preliminary data.</text>
</comment>
<accession>A0A4Q0YQE0</accession>
<dbReference type="PROSITE" id="PS51186">
    <property type="entry name" value="GNAT"/>
    <property type="match status" value="1"/>
</dbReference>
<evidence type="ECO:0000313" key="3">
    <source>
        <dbReference type="Proteomes" id="UP000290287"/>
    </source>
</evidence>
<keyword evidence="2" id="KW-0808">Transferase</keyword>
<protein>
    <submittedName>
        <fullName evidence="2">GNAT family N-acetyltransferase</fullName>
    </submittedName>
</protein>
<evidence type="ECO:0000259" key="1">
    <source>
        <dbReference type="PROSITE" id="PS51186"/>
    </source>
</evidence>
<feature type="domain" description="N-acetyltransferase" evidence="1">
    <location>
        <begin position="4"/>
        <end position="152"/>
    </location>
</feature>
<dbReference type="EMBL" id="PEIB01000011">
    <property type="protein sequence ID" value="RXJ73242.1"/>
    <property type="molecule type" value="Genomic_DNA"/>
</dbReference>
<name>A0A4Q0YQE0_9GAMM</name>
<dbReference type="InterPro" id="IPR000182">
    <property type="entry name" value="GNAT_dom"/>
</dbReference>
<evidence type="ECO:0000313" key="2">
    <source>
        <dbReference type="EMBL" id="RXJ73242.1"/>
    </source>
</evidence>
<dbReference type="RefSeq" id="WP_129122292.1">
    <property type="nucleotide sequence ID" value="NZ_PEIB01000011.1"/>
</dbReference>
<reference evidence="2 3" key="1">
    <citation type="submission" date="2017-10" db="EMBL/GenBank/DDBJ databases">
        <title>Nyctiphanis sp. nov., isolated from the stomach of the euphausiid Nyctiphanes simplex (Hansen, 1911) in the Gulf of California.</title>
        <authorList>
            <person name="Gomez-Gil B."/>
            <person name="Aguilar-Mendez M."/>
            <person name="Lopez-Cortes A."/>
            <person name="Gomez-Gutierrez J."/>
            <person name="Roque A."/>
            <person name="Lang E."/>
            <person name="Gonzalez-Castillo A."/>
        </authorList>
    </citation>
    <scope>NUCLEOTIDE SEQUENCE [LARGE SCALE GENOMIC DNA]</scope>
    <source>
        <strain evidence="2 3">CAIM 600</strain>
    </source>
</reference>